<evidence type="ECO:0000313" key="2">
    <source>
        <dbReference type="EMBL" id="MFF5297544.1"/>
    </source>
</evidence>
<protein>
    <submittedName>
        <fullName evidence="2">Extracellular solute-binding protein</fullName>
    </submittedName>
</protein>
<dbReference type="RefSeq" id="WP_020513961.1">
    <property type="nucleotide sequence ID" value="NZ_JBIAZU010000012.1"/>
</dbReference>
<evidence type="ECO:0000256" key="1">
    <source>
        <dbReference type="SAM" id="SignalP"/>
    </source>
</evidence>
<dbReference type="Proteomes" id="UP001602245">
    <property type="component" value="Unassembled WGS sequence"/>
</dbReference>
<dbReference type="Gene3D" id="3.40.190.10">
    <property type="entry name" value="Periplasmic binding protein-like II"/>
    <property type="match status" value="1"/>
</dbReference>
<sequence>MRNRTYGATRTLLAAGAAVGLLVSGCSSGDSGGDSSKVTLVVQNGIGEGAALLNAYADLNKQFEAAHPGVTIKFVTKSFDDQVSTAKLQLSGPNPPDVTQTNQGYQALGTFAKAGLLTNLDSYAQKYGWSSRQSSKLLELNGHFSADGVQMGQGPLWGISVTNAWIGLLMNMDIAGRLGISAPPKTFAELEQDLATAKQKGTVPFQFGSANGEMAAWLLTELILAKGGPDAVNDLVLHRNNPTFKSPTVTWAVQTMRTWAANGYFTPDYTAYKTDEVLGNFAAGKGLFGLGGSWLMPLPGSPDQTKNMKMVVLPSVSGDGPNAVAAGDMPWTIPAHSKHHDLAAEYIDFLASEKAADAFLATGNMPSFAPADLDAQLGKANLTGPSADAIKNGLSVINEGSPVPYVDWSAPDLYDAIKSGFESMANGSMSVDAYESHLEDAYGPYVSSLK</sequence>
<keyword evidence="3" id="KW-1185">Reference proteome</keyword>
<dbReference type="PANTHER" id="PTHR43649:SF14">
    <property type="entry name" value="BLR3389 PROTEIN"/>
    <property type="match status" value="1"/>
</dbReference>
<name>A0ABW6WWA9_9ACTN</name>
<evidence type="ECO:0000313" key="3">
    <source>
        <dbReference type="Proteomes" id="UP001602245"/>
    </source>
</evidence>
<dbReference type="Pfam" id="PF01547">
    <property type="entry name" value="SBP_bac_1"/>
    <property type="match status" value="1"/>
</dbReference>
<feature type="chain" id="PRO_5046992045" evidence="1">
    <location>
        <begin position="30"/>
        <end position="450"/>
    </location>
</feature>
<dbReference type="SUPFAM" id="SSF53850">
    <property type="entry name" value="Periplasmic binding protein-like II"/>
    <property type="match status" value="1"/>
</dbReference>
<feature type="signal peptide" evidence="1">
    <location>
        <begin position="1"/>
        <end position="29"/>
    </location>
</feature>
<proteinExistence type="predicted"/>
<comment type="caution">
    <text evidence="2">The sequence shown here is derived from an EMBL/GenBank/DDBJ whole genome shotgun (WGS) entry which is preliminary data.</text>
</comment>
<organism evidence="2 3">
    <name type="scientific">Paractinoplanes globisporus</name>
    <dbReference type="NCBI Taxonomy" id="113565"/>
    <lineage>
        <taxon>Bacteria</taxon>
        <taxon>Bacillati</taxon>
        <taxon>Actinomycetota</taxon>
        <taxon>Actinomycetes</taxon>
        <taxon>Micromonosporales</taxon>
        <taxon>Micromonosporaceae</taxon>
        <taxon>Paractinoplanes</taxon>
    </lineage>
</organism>
<dbReference type="EMBL" id="JBIAZU010000012">
    <property type="protein sequence ID" value="MFF5297544.1"/>
    <property type="molecule type" value="Genomic_DNA"/>
</dbReference>
<dbReference type="PANTHER" id="PTHR43649">
    <property type="entry name" value="ARABINOSE-BINDING PROTEIN-RELATED"/>
    <property type="match status" value="1"/>
</dbReference>
<keyword evidence="1" id="KW-0732">Signal</keyword>
<gene>
    <name evidence="2" type="ORF">ACFY35_49625</name>
</gene>
<dbReference type="InterPro" id="IPR006059">
    <property type="entry name" value="SBP"/>
</dbReference>
<dbReference type="InterPro" id="IPR050490">
    <property type="entry name" value="Bact_solute-bd_prot1"/>
</dbReference>
<accession>A0ABW6WWA9</accession>
<dbReference type="PROSITE" id="PS51257">
    <property type="entry name" value="PROKAR_LIPOPROTEIN"/>
    <property type="match status" value="1"/>
</dbReference>
<reference evidence="2 3" key="1">
    <citation type="submission" date="2024-10" db="EMBL/GenBank/DDBJ databases">
        <title>The Natural Products Discovery Center: Release of the First 8490 Sequenced Strains for Exploring Actinobacteria Biosynthetic Diversity.</title>
        <authorList>
            <person name="Kalkreuter E."/>
            <person name="Kautsar S.A."/>
            <person name="Yang D."/>
            <person name="Bader C.D."/>
            <person name="Teijaro C.N."/>
            <person name="Fluegel L."/>
            <person name="Davis C.M."/>
            <person name="Simpson J.R."/>
            <person name="Lauterbach L."/>
            <person name="Steele A.D."/>
            <person name="Gui C."/>
            <person name="Meng S."/>
            <person name="Li G."/>
            <person name="Viehrig K."/>
            <person name="Ye F."/>
            <person name="Su P."/>
            <person name="Kiefer A.F."/>
            <person name="Nichols A."/>
            <person name="Cepeda A.J."/>
            <person name="Yan W."/>
            <person name="Fan B."/>
            <person name="Jiang Y."/>
            <person name="Adhikari A."/>
            <person name="Zheng C.-J."/>
            <person name="Schuster L."/>
            <person name="Cowan T.M."/>
            <person name="Smanski M.J."/>
            <person name="Chevrette M.G."/>
            <person name="De Carvalho L.P.S."/>
            <person name="Shen B."/>
        </authorList>
    </citation>
    <scope>NUCLEOTIDE SEQUENCE [LARGE SCALE GENOMIC DNA]</scope>
    <source>
        <strain evidence="2 3">NPDC000087</strain>
    </source>
</reference>